<keyword evidence="2 5" id="KW-0808">Transferase</keyword>
<accession>A0A0G4EAW6</accession>
<dbReference type="GO" id="GO:0046872">
    <property type="term" value="F:metal ion binding"/>
    <property type="evidence" value="ECO:0007669"/>
    <property type="project" value="UniProtKB-UniRule"/>
</dbReference>
<keyword evidence="9" id="KW-1185">Reference proteome</keyword>
<evidence type="ECO:0000256" key="3">
    <source>
        <dbReference type="ARBA" id="ARBA00022695"/>
    </source>
</evidence>
<comment type="similarity">
    <text evidence="5">Belongs to the DNA polymerase type-X family.</text>
</comment>
<dbReference type="Pfam" id="PF14792">
    <property type="entry name" value="DNA_pol_B_palm"/>
    <property type="match status" value="1"/>
</dbReference>
<dbReference type="VEuPathDB" id="CryptoDB:Vbra_6871"/>
<dbReference type="Proteomes" id="UP000041254">
    <property type="component" value="Unassembled WGS sequence"/>
</dbReference>
<keyword evidence="5" id="KW-0539">Nucleus</keyword>
<proteinExistence type="inferred from homology"/>
<dbReference type="InterPro" id="IPR002008">
    <property type="entry name" value="DNA_pol_X_beta-like"/>
</dbReference>
<name>A0A0G4EAW6_VITBC</name>
<evidence type="ECO:0000313" key="9">
    <source>
        <dbReference type="Proteomes" id="UP000041254"/>
    </source>
</evidence>
<evidence type="ECO:0000256" key="2">
    <source>
        <dbReference type="ARBA" id="ARBA00022679"/>
    </source>
</evidence>
<comment type="function">
    <text evidence="5">DNA polymerase that functions in several pathways of DNA repair. Involved in base excision repair (BER) responsible for repair of lesions that give rise to abasic (AP) sites in DNA. Also contributes to DNA double-strand break repair by non-homologous end joining and homologous recombination. Has both template-dependent and template-independent (terminal transferase) DNA polymerase activities. Has also a 5'-deoxyribose-5-phosphate lyase (dRP lyase) activity.</text>
</comment>
<dbReference type="GO" id="GO:0003677">
    <property type="term" value="F:DNA binding"/>
    <property type="evidence" value="ECO:0007669"/>
    <property type="project" value="UniProtKB-UniRule"/>
</dbReference>
<dbReference type="PRINTS" id="PR00869">
    <property type="entry name" value="DNAPOLX"/>
</dbReference>
<dbReference type="Gene3D" id="3.30.210.10">
    <property type="entry name" value="DNA polymerase, thumb domain"/>
    <property type="match status" value="1"/>
</dbReference>
<keyword evidence="3 5" id="KW-0548">Nucleotidyltransferase</keyword>
<keyword evidence="5" id="KW-0227">DNA damage</keyword>
<evidence type="ECO:0000259" key="7">
    <source>
        <dbReference type="SMART" id="SM00483"/>
    </source>
</evidence>
<evidence type="ECO:0000313" key="8">
    <source>
        <dbReference type="EMBL" id="CEL92593.1"/>
    </source>
</evidence>
<dbReference type="SMART" id="SM00483">
    <property type="entry name" value="POLXc"/>
    <property type="match status" value="1"/>
</dbReference>
<dbReference type="InterPro" id="IPR037160">
    <property type="entry name" value="DNA_Pol_thumb_sf"/>
</dbReference>
<keyword evidence="5" id="KW-0239">DNA-directed DNA polymerase</keyword>
<protein>
    <recommendedName>
        <fullName evidence="5">DNA polymerase</fullName>
        <ecNumber evidence="5">2.7.7.7</ecNumber>
    </recommendedName>
</protein>
<evidence type="ECO:0000256" key="5">
    <source>
        <dbReference type="RuleBase" id="RU366014"/>
    </source>
</evidence>
<evidence type="ECO:0000256" key="6">
    <source>
        <dbReference type="SAM" id="MobiDB-lite"/>
    </source>
</evidence>
<dbReference type="Gene3D" id="3.30.460.10">
    <property type="entry name" value="Beta Polymerase, domain 2"/>
    <property type="match status" value="1"/>
</dbReference>
<dbReference type="InterPro" id="IPR022312">
    <property type="entry name" value="DNA_pol_X"/>
</dbReference>
<sequence>MRRSLMSLDCAWRAAGMVESTDLLSVKWIFPPTAAKLLRLAIRTLGELEDALKTQPDLLNHSEKIWLKYHPTTTTTTTTSIQCAVLLQHFRLVSGVIEAMFPGVYEVVCAGSYRRMKDTCGDVDILVTPKDDREIGSEVEKLVNRLQSDGYLVDVIGQTKANRDGTLVSPHAVYGIGRLPGYPTHRRVDIIFQGRSERVHGLQYFTGSADFNDTLRIYARRHGYNLMDQGLARVLEDGQEVAVDPPCVTEEDIFTRLGLPYRSPADREADDTWLAICRLTKGDLDAEWQPGGVGAAGGGGGGGGGVWDNVFTQTYTPGRRAHIRAWRKMTVDEKLRRIEEYVENKGDEGAANDASDVSTDG</sequence>
<dbReference type="EMBL" id="CDMY01000091">
    <property type="protein sequence ID" value="CEL92593.1"/>
    <property type="molecule type" value="Genomic_DNA"/>
</dbReference>
<dbReference type="PANTHER" id="PTHR11276">
    <property type="entry name" value="DNA POLYMERASE TYPE-X FAMILY MEMBER"/>
    <property type="match status" value="1"/>
</dbReference>
<dbReference type="GO" id="GO:0003887">
    <property type="term" value="F:DNA-directed DNA polymerase activity"/>
    <property type="evidence" value="ECO:0007669"/>
    <property type="project" value="UniProtKB-UniRule"/>
</dbReference>
<dbReference type="InterPro" id="IPR029398">
    <property type="entry name" value="PolB_thumb"/>
</dbReference>
<dbReference type="InterPro" id="IPR002054">
    <property type="entry name" value="DNA-dir_DNA_pol_X"/>
</dbReference>
<feature type="region of interest" description="Disordered" evidence="6">
    <location>
        <begin position="341"/>
        <end position="361"/>
    </location>
</feature>
<evidence type="ECO:0000256" key="1">
    <source>
        <dbReference type="ARBA" id="ARBA00022634"/>
    </source>
</evidence>
<keyword evidence="4" id="KW-0235">DNA replication</keyword>
<comment type="subcellular location">
    <subcellularLocation>
        <location evidence="5">Nucleus</location>
    </subcellularLocation>
</comment>
<dbReference type="Pfam" id="PF14791">
    <property type="entry name" value="DNA_pol_B_thumb"/>
    <property type="match status" value="1"/>
</dbReference>
<reference evidence="8 9" key="1">
    <citation type="submission" date="2014-11" db="EMBL/GenBank/DDBJ databases">
        <authorList>
            <person name="Zhu J."/>
            <person name="Qi W."/>
            <person name="Song R."/>
        </authorList>
    </citation>
    <scope>NUCLEOTIDE SEQUENCE [LARGE SCALE GENOMIC DNA]</scope>
</reference>
<dbReference type="InterPro" id="IPR043519">
    <property type="entry name" value="NT_sf"/>
</dbReference>
<keyword evidence="1" id="KW-0237">DNA synthesis</keyword>
<dbReference type="PRINTS" id="PR00870">
    <property type="entry name" value="DNAPOLXBETA"/>
</dbReference>
<dbReference type="SUPFAM" id="SSF81301">
    <property type="entry name" value="Nucleotidyltransferase"/>
    <property type="match status" value="1"/>
</dbReference>
<dbReference type="InterPro" id="IPR028207">
    <property type="entry name" value="DNA_pol_B_palm_palm"/>
</dbReference>
<dbReference type="PANTHER" id="PTHR11276:SF28">
    <property type="entry name" value="DNA POLYMERASE LAMBDA"/>
    <property type="match status" value="1"/>
</dbReference>
<dbReference type="OMA" id="PWERNTH"/>
<dbReference type="PhylomeDB" id="A0A0G4EAW6"/>
<dbReference type="EC" id="2.7.7.7" evidence="5"/>
<organism evidence="8 9">
    <name type="scientific">Vitrella brassicaformis (strain CCMP3155)</name>
    <dbReference type="NCBI Taxonomy" id="1169540"/>
    <lineage>
        <taxon>Eukaryota</taxon>
        <taxon>Sar</taxon>
        <taxon>Alveolata</taxon>
        <taxon>Colpodellida</taxon>
        <taxon>Vitrellaceae</taxon>
        <taxon>Vitrella</taxon>
    </lineage>
</organism>
<dbReference type="GO" id="GO:0006303">
    <property type="term" value="P:double-strand break repair via nonhomologous end joining"/>
    <property type="evidence" value="ECO:0007669"/>
    <property type="project" value="TreeGrafter"/>
</dbReference>
<dbReference type="STRING" id="1169540.A0A0G4EAW6"/>
<feature type="domain" description="DNA-directed DNA polymerase X" evidence="7">
    <location>
        <begin position="1"/>
        <end position="268"/>
    </location>
</feature>
<keyword evidence="5" id="KW-0234">DNA repair</keyword>
<dbReference type="InParanoid" id="A0A0G4EAW6"/>
<dbReference type="OrthoDB" id="205514at2759"/>
<dbReference type="GO" id="GO:0005634">
    <property type="term" value="C:nucleus"/>
    <property type="evidence" value="ECO:0007669"/>
    <property type="project" value="UniProtKB-SubCell"/>
</dbReference>
<comment type="catalytic activity">
    <reaction evidence="5">
        <text>DNA(n) + a 2'-deoxyribonucleoside 5'-triphosphate = DNA(n+1) + diphosphate</text>
        <dbReference type="Rhea" id="RHEA:22508"/>
        <dbReference type="Rhea" id="RHEA-COMP:17339"/>
        <dbReference type="Rhea" id="RHEA-COMP:17340"/>
        <dbReference type="ChEBI" id="CHEBI:33019"/>
        <dbReference type="ChEBI" id="CHEBI:61560"/>
        <dbReference type="ChEBI" id="CHEBI:173112"/>
        <dbReference type="EC" id="2.7.7.7"/>
    </reaction>
</comment>
<gene>
    <name evidence="8" type="ORF">Vbra_6871</name>
</gene>
<dbReference type="AlphaFoldDB" id="A0A0G4EAW6"/>
<evidence type="ECO:0000256" key="4">
    <source>
        <dbReference type="ARBA" id="ARBA00022705"/>
    </source>
</evidence>